<evidence type="ECO:0000256" key="8">
    <source>
        <dbReference type="ARBA" id="ARBA00023295"/>
    </source>
</evidence>
<accession>A0A7W5E4J7</accession>
<dbReference type="GO" id="GO:0031176">
    <property type="term" value="F:endo-1,4-beta-xylanase activity"/>
    <property type="evidence" value="ECO:0007669"/>
    <property type="project" value="UniProtKB-EC"/>
</dbReference>
<keyword evidence="13" id="KW-1185">Reference proteome</keyword>
<name>A0A7W5E4J7_9BACT</name>
<protein>
    <recommendedName>
        <fullName evidence="3">endo-1,4-beta-xylanase</fullName>
        <ecNumber evidence="3">3.2.1.8</ecNumber>
    </recommendedName>
</protein>
<keyword evidence="10" id="KW-0812">Transmembrane</keyword>
<dbReference type="GO" id="GO:0045493">
    <property type="term" value="P:xylan catabolic process"/>
    <property type="evidence" value="ECO:0007669"/>
    <property type="project" value="UniProtKB-KW"/>
</dbReference>
<evidence type="ECO:0000256" key="4">
    <source>
        <dbReference type="ARBA" id="ARBA00022651"/>
    </source>
</evidence>
<dbReference type="PANTHER" id="PTHR31490:SF88">
    <property type="entry name" value="BETA-XYLANASE"/>
    <property type="match status" value="1"/>
</dbReference>
<organism evidence="12 13">
    <name type="scientific">Aporhodopirellula rubra</name>
    <dbReference type="NCBI Taxonomy" id="980271"/>
    <lineage>
        <taxon>Bacteria</taxon>
        <taxon>Pseudomonadati</taxon>
        <taxon>Planctomycetota</taxon>
        <taxon>Planctomycetia</taxon>
        <taxon>Pirellulales</taxon>
        <taxon>Pirellulaceae</taxon>
        <taxon>Aporhodopirellula</taxon>
    </lineage>
</organism>
<reference evidence="12 13" key="1">
    <citation type="submission" date="2020-08" db="EMBL/GenBank/DDBJ databases">
        <title>Genomic Encyclopedia of Type Strains, Phase III (KMG-III): the genomes of soil and plant-associated and newly described type strains.</title>
        <authorList>
            <person name="Whitman W."/>
        </authorList>
    </citation>
    <scope>NUCLEOTIDE SEQUENCE [LARGE SCALE GENOMIC DNA]</scope>
    <source>
        <strain evidence="12 13">CECT 8075</strain>
    </source>
</reference>
<gene>
    <name evidence="12" type="ORF">FHS27_005328</name>
</gene>
<dbReference type="InterPro" id="IPR044846">
    <property type="entry name" value="GH10"/>
</dbReference>
<feature type="domain" description="GH10" evidence="11">
    <location>
        <begin position="270"/>
        <end position="579"/>
    </location>
</feature>
<keyword evidence="7" id="KW-0119">Carbohydrate metabolism</keyword>
<proteinExistence type="inferred from homology"/>
<keyword evidence="6 12" id="KW-0378">Hydrolase</keyword>
<comment type="catalytic activity">
    <reaction evidence="1">
        <text>Endohydrolysis of (1-&gt;4)-beta-D-xylosidic linkages in xylans.</text>
        <dbReference type="EC" id="3.2.1.8"/>
    </reaction>
</comment>
<evidence type="ECO:0000256" key="2">
    <source>
        <dbReference type="ARBA" id="ARBA00007495"/>
    </source>
</evidence>
<comment type="similarity">
    <text evidence="2">Belongs to the glycosyl hydrolase 10 (cellulase F) family.</text>
</comment>
<evidence type="ECO:0000256" key="10">
    <source>
        <dbReference type="SAM" id="Phobius"/>
    </source>
</evidence>
<evidence type="ECO:0000256" key="9">
    <source>
        <dbReference type="ARBA" id="ARBA00023326"/>
    </source>
</evidence>
<evidence type="ECO:0000313" key="13">
    <source>
        <dbReference type="Proteomes" id="UP000536179"/>
    </source>
</evidence>
<evidence type="ECO:0000256" key="7">
    <source>
        <dbReference type="ARBA" id="ARBA00023277"/>
    </source>
</evidence>
<evidence type="ECO:0000256" key="5">
    <source>
        <dbReference type="ARBA" id="ARBA00022729"/>
    </source>
</evidence>
<evidence type="ECO:0000259" key="11">
    <source>
        <dbReference type="PROSITE" id="PS51760"/>
    </source>
</evidence>
<keyword evidence="5" id="KW-0732">Signal</keyword>
<dbReference type="EMBL" id="JACHXU010000024">
    <property type="protein sequence ID" value="MBB3209488.1"/>
    <property type="molecule type" value="Genomic_DNA"/>
</dbReference>
<dbReference type="InterPro" id="IPR017853">
    <property type="entry name" value="GH"/>
</dbReference>
<dbReference type="SUPFAM" id="SSF51445">
    <property type="entry name" value="(Trans)glycosidases"/>
    <property type="match status" value="1"/>
</dbReference>
<dbReference type="Pfam" id="PF00331">
    <property type="entry name" value="Glyco_hydro_10"/>
    <property type="match status" value="1"/>
</dbReference>
<dbReference type="PANTHER" id="PTHR31490">
    <property type="entry name" value="GLYCOSYL HYDROLASE"/>
    <property type="match status" value="1"/>
</dbReference>
<dbReference type="AlphaFoldDB" id="A0A7W5E4J7"/>
<sequence>MHNTDANLVDRFTLSASAILAIVFSLTFTYHSSAENAFSQSSVIVPPEGGVDVLSFGPEHSVEFEIRNVTGEAQWIKSEDTSFADVYCVETDTRFSDPENIGVNIPINGSVSKGDVVLLSFWMRRPGAGGQPNNAYLYVDSAIGETSYRYNLSAYREWTQHVRSFEANQDFDPAESCFRMQLGEAGTVVQIAGLRLVNYGNERDITTLPRSTIMYKGREEDAAWRKEALARIEQLRKGDLKITVVDAEDRPVSNAQVHVAMQQHAFGFGNAVNSEMLGADEIDFPINPKRNIVVTWEEAQKYREVVKKYFDRVTFEAELRPHVWKLLNTDEGSWKRKNRIFTENTIPWLIKNNITARGHYVAWAPMDFNSVEKEFVGNPEGHRAWLWEHMNDVLPATAGYVTEWDTINHIIGWGKHTYEIEYGGPEIYAEIMAEARRLAPHATHAINEGKVLPDGYKREPYKKIICFLNEQGQAPDIVGFMAHFGLTSLTPPEELLQVYDEFAEIAPRLQLSEFDVETGDDEQLQADYYRDVMIASFSHPNFVAIVQWGFWEKMHWKPAAALWREDWTIKPAGDAFVDLVANQWWTDEVTRTDNNGNSQLRGFLGDYQITVTNGEMIKTVDTTLTSDGTELRVQLAKPKTIVHVLSN</sequence>
<comment type="caution">
    <text evidence="12">The sequence shown here is derived from an EMBL/GenBank/DDBJ whole genome shotgun (WGS) entry which is preliminary data.</text>
</comment>
<keyword evidence="4 12" id="KW-0858">Xylan degradation</keyword>
<evidence type="ECO:0000256" key="1">
    <source>
        <dbReference type="ARBA" id="ARBA00000681"/>
    </source>
</evidence>
<keyword evidence="9" id="KW-0624">Polysaccharide degradation</keyword>
<dbReference type="Proteomes" id="UP000536179">
    <property type="component" value="Unassembled WGS sequence"/>
</dbReference>
<dbReference type="InterPro" id="IPR001000">
    <property type="entry name" value="GH10_dom"/>
</dbReference>
<keyword evidence="10" id="KW-1133">Transmembrane helix</keyword>
<evidence type="ECO:0000256" key="3">
    <source>
        <dbReference type="ARBA" id="ARBA00012590"/>
    </source>
</evidence>
<keyword evidence="8 12" id="KW-0326">Glycosidase</keyword>
<dbReference type="EC" id="3.2.1.8" evidence="3"/>
<dbReference type="PROSITE" id="PS51760">
    <property type="entry name" value="GH10_2"/>
    <property type="match status" value="1"/>
</dbReference>
<evidence type="ECO:0000256" key="6">
    <source>
        <dbReference type="ARBA" id="ARBA00022801"/>
    </source>
</evidence>
<keyword evidence="10" id="KW-0472">Membrane</keyword>
<dbReference type="RefSeq" id="WP_184308141.1">
    <property type="nucleotide sequence ID" value="NZ_JACHXU010000024.1"/>
</dbReference>
<dbReference type="Gene3D" id="3.20.20.80">
    <property type="entry name" value="Glycosidases"/>
    <property type="match status" value="1"/>
</dbReference>
<evidence type="ECO:0000313" key="12">
    <source>
        <dbReference type="EMBL" id="MBB3209488.1"/>
    </source>
</evidence>
<feature type="transmembrane region" description="Helical" evidence="10">
    <location>
        <begin position="12"/>
        <end position="31"/>
    </location>
</feature>